<dbReference type="EMBL" id="MEUJ01000004">
    <property type="protein sequence ID" value="OGC40354.1"/>
    <property type="molecule type" value="Genomic_DNA"/>
</dbReference>
<sequence length="197" mass="22485">MFKPDYDQIVKWVEPGSRVLDVGCGEGLLLDRLIKEKNVHGVGVDNDAKSLDLCITKGLSVIQSNVDQGEGLKDFPDKTFDYAILNDTLQALHRPLEVLLSMLRLSKKVIVGFPNFAHLTPRFYLFFQGRMPMSKAMPHMWYDTPNIHFMTVKDFQLLCKDQGITVLKQRYFGEHFESVHPFLANLLAAEAVFLIKK</sequence>
<name>A0A1F4U5X4_UNCSA</name>
<accession>A0A1F4U5X4</accession>
<gene>
    <name evidence="1" type="ORF">A2438_03690</name>
</gene>
<dbReference type="SUPFAM" id="SSF53335">
    <property type="entry name" value="S-adenosyl-L-methionine-dependent methyltransferases"/>
    <property type="match status" value="1"/>
</dbReference>
<dbReference type="NCBIfam" id="TIGR02081">
    <property type="entry name" value="metW"/>
    <property type="match status" value="1"/>
</dbReference>
<dbReference type="AlphaFoldDB" id="A0A1F4U5X4"/>
<proteinExistence type="predicted"/>
<dbReference type="Proteomes" id="UP000179242">
    <property type="component" value="Unassembled WGS sequence"/>
</dbReference>
<dbReference type="CDD" id="cd02440">
    <property type="entry name" value="AdoMet_MTases"/>
    <property type="match status" value="1"/>
</dbReference>
<evidence type="ECO:0000313" key="2">
    <source>
        <dbReference type="Proteomes" id="UP000179242"/>
    </source>
</evidence>
<dbReference type="Gene3D" id="3.40.50.150">
    <property type="entry name" value="Vaccinia Virus protein VP39"/>
    <property type="match status" value="1"/>
</dbReference>
<comment type="caution">
    <text evidence="1">The sequence shown here is derived from an EMBL/GenBank/DDBJ whole genome shotgun (WGS) entry which is preliminary data.</text>
</comment>
<evidence type="ECO:0000313" key="1">
    <source>
        <dbReference type="EMBL" id="OGC40354.1"/>
    </source>
</evidence>
<reference evidence="1 2" key="1">
    <citation type="journal article" date="2016" name="Nat. Commun.">
        <title>Thousands of microbial genomes shed light on interconnected biogeochemical processes in an aquifer system.</title>
        <authorList>
            <person name="Anantharaman K."/>
            <person name="Brown C.T."/>
            <person name="Hug L.A."/>
            <person name="Sharon I."/>
            <person name="Castelle C.J."/>
            <person name="Probst A.J."/>
            <person name="Thomas B.C."/>
            <person name="Singh A."/>
            <person name="Wilkins M.J."/>
            <person name="Karaoz U."/>
            <person name="Brodie E.L."/>
            <person name="Williams K.H."/>
            <person name="Hubbard S.S."/>
            <person name="Banfield J.F."/>
        </authorList>
    </citation>
    <scope>NUCLEOTIDE SEQUENCE [LARGE SCALE GENOMIC DNA]</scope>
</reference>
<dbReference type="Pfam" id="PF07021">
    <property type="entry name" value="MetW"/>
    <property type="match status" value="1"/>
</dbReference>
<dbReference type="InterPro" id="IPR010743">
    <property type="entry name" value="Methionine_synth_MetW"/>
</dbReference>
<protein>
    <submittedName>
        <fullName evidence="1">Methionine biosynthesis protein MetW</fullName>
    </submittedName>
</protein>
<organism evidence="1 2">
    <name type="scientific">candidate division WOR-1 bacterium RIFOXYC2_FULL_46_14</name>
    <dbReference type="NCBI Taxonomy" id="1802587"/>
    <lineage>
        <taxon>Bacteria</taxon>
        <taxon>Bacillati</taxon>
        <taxon>Saganbacteria</taxon>
    </lineage>
</organism>
<dbReference type="InterPro" id="IPR029063">
    <property type="entry name" value="SAM-dependent_MTases_sf"/>
</dbReference>